<comment type="caution">
    <text evidence="1">The sequence shown here is derived from an EMBL/GenBank/DDBJ whole genome shotgun (WGS) entry which is preliminary data.</text>
</comment>
<dbReference type="RefSeq" id="WP_168058576.1">
    <property type="nucleotide sequence ID" value="NZ_VTOW01000001.1"/>
</dbReference>
<evidence type="ECO:0000313" key="1">
    <source>
        <dbReference type="EMBL" id="NKE70316.1"/>
    </source>
</evidence>
<dbReference type="Proteomes" id="UP000534783">
    <property type="component" value="Unassembled WGS sequence"/>
</dbReference>
<evidence type="ECO:0000313" key="2">
    <source>
        <dbReference type="Proteomes" id="UP000534783"/>
    </source>
</evidence>
<reference evidence="1 2" key="1">
    <citation type="journal article" date="2020" name="Nature">
        <title>Bacterial chemolithoautotrophy via manganese oxidation.</title>
        <authorList>
            <person name="Yu H."/>
            <person name="Leadbetter J.R."/>
        </authorList>
    </citation>
    <scope>NUCLEOTIDE SEQUENCE [LARGE SCALE GENOMIC DNA]</scope>
    <source>
        <strain evidence="1 2">Mn-1</strain>
    </source>
</reference>
<organism evidence="1 2">
    <name type="scientific">Candidatus Manganitrophus noduliformans</name>
    <dbReference type="NCBI Taxonomy" id="2606439"/>
    <lineage>
        <taxon>Bacteria</taxon>
        <taxon>Pseudomonadati</taxon>
        <taxon>Nitrospirota</taxon>
        <taxon>Nitrospiria</taxon>
        <taxon>Candidatus Troglogloeales</taxon>
        <taxon>Candidatus Manganitrophaceae</taxon>
        <taxon>Candidatus Manganitrophus</taxon>
    </lineage>
</organism>
<proteinExistence type="predicted"/>
<name>A0A7X6IA40_9BACT</name>
<gene>
    <name evidence="1" type="ORF">MNODULE_06100</name>
</gene>
<sequence length="154" mass="16349">MASVSNIVMSLSAGSTASTANVTVTGTMTFEASEVGKSFRMEIGIFGEDKSGDKLPAGDPVGDDLLYPFQWGFLLPKKPYKQFTVMAAGPQTFTETRSISNEKLDEDPGKVKIAEADINTPVYFPRQDEVYAKVSLSGSPVSARSSTVIAGIGV</sequence>
<protein>
    <submittedName>
        <fullName evidence="1">Uncharacterized protein</fullName>
    </submittedName>
</protein>
<accession>A0A7X6IA40</accession>
<keyword evidence="2" id="KW-1185">Reference proteome</keyword>
<dbReference type="EMBL" id="VTOW01000001">
    <property type="protein sequence ID" value="NKE70316.1"/>
    <property type="molecule type" value="Genomic_DNA"/>
</dbReference>
<dbReference type="AlphaFoldDB" id="A0A7X6IA40"/>